<feature type="transmembrane region" description="Helical" evidence="4">
    <location>
        <begin position="368"/>
        <end position="391"/>
    </location>
</feature>
<dbReference type="Pfam" id="PF07690">
    <property type="entry name" value="MFS_1"/>
    <property type="match status" value="1"/>
</dbReference>
<feature type="compositionally biased region" description="Basic and acidic residues" evidence="3">
    <location>
        <begin position="14"/>
        <end position="38"/>
    </location>
</feature>
<accession>A0A9P3G9Z7</accession>
<dbReference type="GO" id="GO:0016020">
    <property type="term" value="C:membrane"/>
    <property type="evidence" value="ECO:0007669"/>
    <property type="project" value="UniProtKB-SubCell"/>
</dbReference>
<dbReference type="GO" id="GO:0022857">
    <property type="term" value="F:transmembrane transporter activity"/>
    <property type="evidence" value="ECO:0007669"/>
    <property type="project" value="InterPro"/>
</dbReference>
<dbReference type="Proteomes" id="UP000703269">
    <property type="component" value="Unassembled WGS sequence"/>
</dbReference>
<proteinExistence type="inferred from homology"/>
<keyword evidence="7" id="KW-1185">Reference proteome</keyword>
<evidence type="ECO:0000313" key="7">
    <source>
        <dbReference type="Proteomes" id="UP000703269"/>
    </source>
</evidence>
<feature type="transmembrane region" description="Helical" evidence="4">
    <location>
        <begin position="148"/>
        <end position="171"/>
    </location>
</feature>
<feature type="transmembrane region" description="Helical" evidence="4">
    <location>
        <begin position="279"/>
        <end position="300"/>
    </location>
</feature>
<keyword evidence="4" id="KW-1133">Transmembrane helix</keyword>
<keyword evidence="4" id="KW-0472">Membrane</keyword>
<dbReference type="EMBL" id="BPQB01000018">
    <property type="protein sequence ID" value="GJE90695.1"/>
    <property type="molecule type" value="Genomic_DNA"/>
</dbReference>
<evidence type="ECO:0000256" key="3">
    <source>
        <dbReference type="SAM" id="MobiDB-lite"/>
    </source>
</evidence>
<feature type="transmembrane region" description="Helical" evidence="4">
    <location>
        <begin position="117"/>
        <end position="136"/>
    </location>
</feature>
<dbReference type="InterPro" id="IPR020846">
    <property type="entry name" value="MFS_dom"/>
</dbReference>
<sequence length="464" mass="49652">MAASHRVPSVVSVPHDRADDEKTIHAEREDLEKKDPEAGHPLSPTGSGAGSIKLQETNQDGEYRLEDDFPDGGLRAWTVVLGASLGTFATFGFVNAWGVFQAYYEQSILSDTSPSTIAWIGSIQYALVFIPGLITGRLFDKGIFKVPLAVASAFLVVATFLVAQCTVYWQFLLCQGFAVGLGSGLIFGPLLGVVAHWFKKRKGLALGIVAVGSSIGGTLFPIAARRLIQEVGFQWTMRIIGFILLATLTVTNLTLERRLPPKENSGPFINLQAFRNPAYTFYCAAGFVTFLGLYTVLTYIDVSAAFVGLDPNFSFYLVSVANAGSFVGRLAGGLLSDKYGALNIMIPSTFVAGILTYVWPFVTNKGGYVAVGLIYGVSSGVFVSMLAAPLVEMGETHDVGLRLGMFFTLLALGALAGPPISGAINVATGNFKAVGYYAGSSVMVSVLLLIVVRQLILRRLWGKV</sequence>
<comment type="caution">
    <text evidence="6">The sequence shown here is derived from an EMBL/GenBank/DDBJ whole genome shotgun (WGS) entry which is preliminary data.</text>
</comment>
<dbReference type="PANTHER" id="PTHR11360">
    <property type="entry name" value="MONOCARBOXYLATE TRANSPORTER"/>
    <property type="match status" value="1"/>
</dbReference>
<feature type="transmembrane region" description="Helical" evidence="4">
    <location>
        <begin position="344"/>
        <end position="362"/>
    </location>
</feature>
<evidence type="ECO:0000256" key="4">
    <source>
        <dbReference type="SAM" id="Phobius"/>
    </source>
</evidence>
<feature type="domain" description="Major facilitator superfamily (MFS) profile" evidence="5">
    <location>
        <begin position="278"/>
        <end position="464"/>
    </location>
</feature>
<dbReference type="InterPro" id="IPR050327">
    <property type="entry name" value="Proton-linked_MCT"/>
</dbReference>
<reference evidence="6 7" key="1">
    <citation type="submission" date="2021-08" db="EMBL/GenBank/DDBJ databases">
        <title>Draft Genome Sequence of Phanerochaete sordida strain YK-624.</title>
        <authorList>
            <person name="Mori T."/>
            <person name="Dohra H."/>
            <person name="Suzuki T."/>
            <person name="Kawagishi H."/>
            <person name="Hirai H."/>
        </authorList>
    </citation>
    <scope>NUCLEOTIDE SEQUENCE [LARGE SCALE GENOMIC DNA]</scope>
    <source>
        <strain evidence="6 7">YK-624</strain>
    </source>
</reference>
<keyword evidence="4" id="KW-0812">Transmembrane</keyword>
<evidence type="ECO:0000259" key="5">
    <source>
        <dbReference type="PROSITE" id="PS50850"/>
    </source>
</evidence>
<feature type="transmembrane region" description="Helical" evidence="4">
    <location>
        <begin position="204"/>
        <end position="223"/>
    </location>
</feature>
<feature type="transmembrane region" description="Helical" evidence="4">
    <location>
        <begin position="403"/>
        <end position="424"/>
    </location>
</feature>
<dbReference type="SUPFAM" id="SSF103473">
    <property type="entry name" value="MFS general substrate transporter"/>
    <property type="match status" value="1"/>
</dbReference>
<feature type="region of interest" description="Disordered" evidence="3">
    <location>
        <begin position="1"/>
        <end position="53"/>
    </location>
</feature>
<dbReference type="Gene3D" id="1.20.1250.20">
    <property type="entry name" value="MFS general substrate transporter like domains"/>
    <property type="match status" value="2"/>
</dbReference>
<feature type="transmembrane region" description="Helical" evidence="4">
    <location>
        <begin position="436"/>
        <end position="456"/>
    </location>
</feature>
<dbReference type="CDD" id="cd17352">
    <property type="entry name" value="MFS_MCT_SLC16"/>
    <property type="match status" value="1"/>
</dbReference>
<dbReference type="PANTHER" id="PTHR11360:SF234">
    <property type="entry name" value="MFS-TYPE TRANSPORTER DBAD-RELATED"/>
    <property type="match status" value="1"/>
</dbReference>
<feature type="transmembrane region" description="Helical" evidence="4">
    <location>
        <begin position="177"/>
        <end position="197"/>
    </location>
</feature>
<organism evidence="6 7">
    <name type="scientific">Phanerochaete sordida</name>
    <dbReference type="NCBI Taxonomy" id="48140"/>
    <lineage>
        <taxon>Eukaryota</taxon>
        <taxon>Fungi</taxon>
        <taxon>Dikarya</taxon>
        <taxon>Basidiomycota</taxon>
        <taxon>Agaricomycotina</taxon>
        <taxon>Agaricomycetes</taxon>
        <taxon>Polyporales</taxon>
        <taxon>Phanerochaetaceae</taxon>
        <taxon>Phanerochaete</taxon>
    </lineage>
</organism>
<evidence type="ECO:0000256" key="2">
    <source>
        <dbReference type="ARBA" id="ARBA00006727"/>
    </source>
</evidence>
<dbReference type="PROSITE" id="PS50850">
    <property type="entry name" value="MFS"/>
    <property type="match status" value="1"/>
</dbReference>
<evidence type="ECO:0000256" key="1">
    <source>
        <dbReference type="ARBA" id="ARBA00004141"/>
    </source>
</evidence>
<gene>
    <name evidence="6" type="ORF">PsYK624_068390</name>
</gene>
<dbReference type="AlphaFoldDB" id="A0A9P3G9Z7"/>
<dbReference type="InterPro" id="IPR011701">
    <property type="entry name" value="MFS"/>
</dbReference>
<evidence type="ECO:0000313" key="6">
    <source>
        <dbReference type="EMBL" id="GJE90695.1"/>
    </source>
</evidence>
<dbReference type="OrthoDB" id="6509908at2759"/>
<protein>
    <submittedName>
        <fullName evidence="6">MFS general substrate transporter</fullName>
    </submittedName>
</protein>
<comment type="subcellular location">
    <subcellularLocation>
        <location evidence="1">Membrane</location>
        <topology evidence="1">Multi-pass membrane protein</topology>
    </subcellularLocation>
</comment>
<comment type="similarity">
    <text evidence="2">Belongs to the major facilitator superfamily. Monocarboxylate porter (TC 2.A.1.13) family.</text>
</comment>
<feature type="transmembrane region" description="Helical" evidence="4">
    <location>
        <begin position="235"/>
        <end position="255"/>
    </location>
</feature>
<dbReference type="InterPro" id="IPR036259">
    <property type="entry name" value="MFS_trans_sf"/>
</dbReference>
<name>A0A9P3G9Z7_9APHY</name>
<feature type="transmembrane region" description="Helical" evidence="4">
    <location>
        <begin position="74"/>
        <end position="97"/>
    </location>
</feature>